<proteinExistence type="predicted"/>
<dbReference type="OrthoDB" id="8778063at2"/>
<keyword evidence="1" id="KW-0732">Signal</keyword>
<feature type="signal peptide" evidence="1">
    <location>
        <begin position="1"/>
        <end position="24"/>
    </location>
</feature>
<dbReference type="RefSeq" id="WP_140851120.1">
    <property type="nucleotide sequence ID" value="NZ_RCZC01000004.1"/>
</dbReference>
<evidence type="ECO:0000256" key="1">
    <source>
        <dbReference type="SAM" id="SignalP"/>
    </source>
</evidence>
<evidence type="ECO:0000313" key="3">
    <source>
        <dbReference type="Proteomes" id="UP000319931"/>
    </source>
</evidence>
<protein>
    <submittedName>
        <fullName evidence="2">Uncharacterized protein</fullName>
    </submittedName>
</protein>
<keyword evidence="3" id="KW-1185">Reference proteome</keyword>
<comment type="caution">
    <text evidence="2">The sequence shown here is derived from an EMBL/GenBank/DDBJ whole genome shotgun (WGS) entry which is preliminary data.</text>
</comment>
<dbReference type="EMBL" id="RCZC01000004">
    <property type="protein sequence ID" value="TPG52047.1"/>
    <property type="molecule type" value="Genomic_DNA"/>
</dbReference>
<dbReference type="Proteomes" id="UP000319931">
    <property type="component" value="Unassembled WGS sequence"/>
</dbReference>
<feature type="chain" id="PRO_5021205896" evidence="1">
    <location>
        <begin position="25"/>
        <end position="141"/>
    </location>
</feature>
<evidence type="ECO:0000313" key="2">
    <source>
        <dbReference type="EMBL" id="TPG52047.1"/>
    </source>
</evidence>
<gene>
    <name evidence="2" type="ORF">EAH76_15115</name>
</gene>
<accession>A0A502FR62</accession>
<organism evidence="2 3">
    <name type="scientific">Sphingomonas glacialis</name>
    <dbReference type="NCBI Taxonomy" id="658225"/>
    <lineage>
        <taxon>Bacteria</taxon>
        <taxon>Pseudomonadati</taxon>
        <taxon>Pseudomonadota</taxon>
        <taxon>Alphaproteobacteria</taxon>
        <taxon>Sphingomonadales</taxon>
        <taxon>Sphingomonadaceae</taxon>
        <taxon>Sphingomonas</taxon>
    </lineage>
</organism>
<sequence length="141" mass="14696">MDGAKLRVLVIAVAVGTLSASASASVDRSSPPGGVYRLKPGIYVAKGTACGDAPNAAIRKYDGVGISDAHTHACRARILSRRGSSYVVKQSCVDAGVGSAPRVVERQTIDIQDALTFSVATKGPKTAYRYCPVYSLPKGVR</sequence>
<name>A0A502FR62_9SPHN</name>
<reference evidence="2 3" key="1">
    <citation type="journal article" date="2019" name="Environ. Microbiol.">
        <title>Species interactions and distinct microbial communities in high Arctic permafrost affected cryosols are associated with the CH4 and CO2 gas fluxes.</title>
        <authorList>
            <person name="Altshuler I."/>
            <person name="Hamel J."/>
            <person name="Turney S."/>
            <person name="Magnuson E."/>
            <person name="Levesque R."/>
            <person name="Greer C."/>
            <person name="Whyte L.G."/>
        </authorList>
    </citation>
    <scope>NUCLEOTIDE SEQUENCE [LARGE SCALE GENOMIC DNA]</scope>
    <source>
        <strain evidence="2 3">E6.1</strain>
    </source>
</reference>
<dbReference type="AlphaFoldDB" id="A0A502FR62"/>